<gene>
    <name evidence="2" type="ORF">ASU33_20860</name>
</gene>
<evidence type="ECO:0000313" key="2">
    <source>
        <dbReference type="EMBL" id="KUG09216.1"/>
    </source>
</evidence>
<dbReference type="EMBL" id="LNAL01000004">
    <property type="protein sequence ID" value="KUG09216.1"/>
    <property type="molecule type" value="Genomic_DNA"/>
</dbReference>
<accession>A0A9X0HNK0</accession>
<reference evidence="2 3" key="1">
    <citation type="submission" date="2015-11" db="EMBL/GenBank/DDBJ databases">
        <title>Solirubrum puertoriconensis gen. nov. an environmental bacteria isolated in Puerto Rico.</title>
        <authorList>
            <person name="Cuebas-Irizarry M.F."/>
            <person name="Montalvo-Rodriguez R."/>
        </authorList>
    </citation>
    <scope>NUCLEOTIDE SEQUENCE [LARGE SCALE GENOMIC DNA]</scope>
    <source>
        <strain evidence="2 3">MC1A</strain>
    </source>
</reference>
<evidence type="ECO:0000313" key="3">
    <source>
        <dbReference type="Proteomes" id="UP000054223"/>
    </source>
</evidence>
<dbReference type="Proteomes" id="UP000054223">
    <property type="component" value="Unassembled WGS sequence"/>
</dbReference>
<evidence type="ECO:0000256" key="1">
    <source>
        <dbReference type="SAM" id="MobiDB-lite"/>
    </source>
</evidence>
<comment type="caution">
    <text evidence="2">The sequence shown here is derived from an EMBL/GenBank/DDBJ whole genome shotgun (WGS) entry which is preliminary data.</text>
</comment>
<keyword evidence="3" id="KW-1185">Reference proteome</keyword>
<feature type="region of interest" description="Disordered" evidence="1">
    <location>
        <begin position="101"/>
        <end position="120"/>
    </location>
</feature>
<sequence>MNKAFSFAVLQAASIAAQDVLTSHPTSTPGSRVTMFLSSCSNEESVDGYSAIFEFRTHFRLGRWELVDIEEPDPNRPLGRSAADFSAEFMRGVAHKLREHLGKLPPASYPENGLGSKLEL</sequence>
<proteinExistence type="predicted"/>
<organism evidence="2 3">
    <name type="scientific">Solirubrum puertoriconensis</name>
    <dbReference type="NCBI Taxonomy" id="1751427"/>
    <lineage>
        <taxon>Bacteria</taxon>
        <taxon>Pseudomonadati</taxon>
        <taxon>Bacteroidota</taxon>
        <taxon>Cytophagia</taxon>
        <taxon>Cytophagales</taxon>
    </lineage>
</organism>
<protein>
    <submittedName>
        <fullName evidence="2">Uncharacterized protein</fullName>
    </submittedName>
</protein>
<dbReference type="AlphaFoldDB" id="A0A9X0HNK0"/>
<name>A0A9X0HNK0_SOLP1</name>